<dbReference type="Proteomes" id="UP000652198">
    <property type="component" value="Unassembled WGS sequence"/>
</dbReference>
<gene>
    <name evidence="3" type="ORF">GNZ12_15960</name>
</gene>
<dbReference type="SUPFAM" id="SSF54593">
    <property type="entry name" value="Glyoxalase/Bleomycin resistance protein/Dihydroxybiphenyl dioxygenase"/>
    <property type="match status" value="1"/>
</dbReference>
<accession>A0ABX2BS69</accession>
<dbReference type="PROSITE" id="PS51819">
    <property type="entry name" value="VOC"/>
    <property type="match status" value="1"/>
</dbReference>
<dbReference type="PANTHER" id="PTHR43048">
    <property type="entry name" value="METHYLMALONYL-COA EPIMERASE"/>
    <property type="match status" value="1"/>
</dbReference>
<evidence type="ECO:0000256" key="1">
    <source>
        <dbReference type="ARBA" id="ARBA00022723"/>
    </source>
</evidence>
<name>A0ABX2BS69_9BURK</name>
<dbReference type="Pfam" id="PF00903">
    <property type="entry name" value="Glyoxalase"/>
    <property type="match status" value="1"/>
</dbReference>
<organism evidence="3 4">
    <name type="scientific">Paraburkholderia solitsugae</name>
    <dbReference type="NCBI Taxonomy" id="2675748"/>
    <lineage>
        <taxon>Bacteria</taxon>
        <taxon>Pseudomonadati</taxon>
        <taxon>Pseudomonadota</taxon>
        <taxon>Betaproteobacteria</taxon>
        <taxon>Burkholderiales</taxon>
        <taxon>Burkholderiaceae</taxon>
        <taxon>Paraburkholderia</taxon>
    </lineage>
</organism>
<dbReference type="EMBL" id="WOEY01000065">
    <property type="protein sequence ID" value="NPT42778.1"/>
    <property type="molecule type" value="Genomic_DNA"/>
</dbReference>
<dbReference type="RefSeq" id="WP_172311379.1">
    <property type="nucleotide sequence ID" value="NZ_WOEY01000065.1"/>
</dbReference>
<sequence length="149" mass="16263">MFKAHITPPPARGLRLNNVALAVGDLDAMIAWYETRLGGVVSERGHFDAVGADFAMLEIAGLRIELVSRPGPTVRPVDRTPPPDHLSMLGFKALVFETDDLAAVTAALVEHDTEMVWAEQQLTAERRSTMLRDPEGNLIHIFGPIARGV</sequence>
<feature type="domain" description="VOC" evidence="2">
    <location>
        <begin position="15"/>
        <end position="144"/>
    </location>
</feature>
<proteinExistence type="predicted"/>
<dbReference type="InterPro" id="IPR004360">
    <property type="entry name" value="Glyas_Fos-R_dOase_dom"/>
</dbReference>
<dbReference type="PANTHER" id="PTHR43048:SF5">
    <property type="entry name" value="BLR5325 PROTEIN"/>
    <property type="match status" value="1"/>
</dbReference>
<keyword evidence="1" id="KW-0479">Metal-binding</keyword>
<evidence type="ECO:0000313" key="4">
    <source>
        <dbReference type="Proteomes" id="UP000652198"/>
    </source>
</evidence>
<evidence type="ECO:0000313" key="3">
    <source>
        <dbReference type="EMBL" id="NPT42778.1"/>
    </source>
</evidence>
<evidence type="ECO:0000259" key="2">
    <source>
        <dbReference type="PROSITE" id="PS51819"/>
    </source>
</evidence>
<dbReference type="InterPro" id="IPR029068">
    <property type="entry name" value="Glyas_Bleomycin-R_OHBP_Dase"/>
</dbReference>
<dbReference type="Gene3D" id="3.10.180.10">
    <property type="entry name" value="2,3-Dihydroxybiphenyl 1,2-Dioxygenase, domain 1"/>
    <property type="match status" value="1"/>
</dbReference>
<reference evidence="3 4" key="1">
    <citation type="submission" date="2019-11" db="EMBL/GenBank/DDBJ databases">
        <title>Metabolism of dissolved organic matter in forest soils.</title>
        <authorList>
            <person name="Cyle K.T."/>
            <person name="Wilhelm R.C."/>
            <person name="Martinez C.E."/>
        </authorList>
    </citation>
    <scope>NUCLEOTIDE SEQUENCE [LARGE SCALE GENOMIC DNA]</scope>
    <source>
        <strain evidence="3 4">1N</strain>
    </source>
</reference>
<dbReference type="InterPro" id="IPR051785">
    <property type="entry name" value="MMCE/EMCE_epimerase"/>
</dbReference>
<protein>
    <submittedName>
        <fullName evidence="3">VOC family protein</fullName>
    </submittedName>
</protein>
<keyword evidence="4" id="KW-1185">Reference proteome</keyword>
<comment type="caution">
    <text evidence="3">The sequence shown here is derived from an EMBL/GenBank/DDBJ whole genome shotgun (WGS) entry which is preliminary data.</text>
</comment>
<dbReference type="InterPro" id="IPR037523">
    <property type="entry name" value="VOC_core"/>
</dbReference>